<evidence type="ECO:0000313" key="14">
    <source>
        <dbReference type="Proteomes" id="UP000195378"/>
    </source>
</evidence>
<dbReference type="RefSeq" id="WP_034982425.1">
    <property type="nucleotide sequence ID" value="NZ_CP007646.1"/>
</dbReference>
<dbReference type="PANTHER" id="PTHR48085">
    <property type="entry name" value="CADMIUM/ZINC-TRANSPORTING ATPASE HMA2-RELATED"/>
    <property type="match status" value="1"/>
</dbReference>
<dbReference type="SUPFAM" id="SSF81653">
    <property type="entry name" value="Calcium ATPase, transduction domain A"/>
    <property type="match status" value="1"/>
</dbReference>
<dbReference type="GO" id="GO:0005524">
    <property type="term" value="F:ATP binding"/>
    <property type="evidence" value="ECO:0007669"/>
    <property type="project" value="UniProtKB-UniRule"/>
</dbReference>
<keyword evidence="9" id="KW-0547">Nucleotide-binding</keyword>
<reference evidence="12 14" key="2">
    <citation type="submission" date="2017-04" db="EMBL/GenBank/DDBJ databases">
        <title>Complete genome sequence of Lactobacillus salivarius ZLS006, a probiotic strain isolated from healthy piglet.</title>
        <authorList>
            <person name="Zhang D."/>
        </authorList>
    </citation>
    <scope>NUCLEOTIDE SEQUENCE [LARGE SCALE GENOMIC DNA]</scope>
    <source>
        <strain evidence="12 14">ZLS006</strain>
    </source>
</reference>
<dbReference type="PROSITE" id="PS00154">
    <property type="entry name" value="ATPASE_E1_E2"/>
    <property type="match status" value="1"/>
</dbReference>
<evidence type="ECO:0000256" key="4">
    <source>
        <dbReference type="ARBA" id="ARBA00022692"/>
    </source>
</evidence>
<dbReference type="Pfam" id="PF00702">
    <property type="entry name" value="Hydrolase"/>
    <property type="match status" value="1"/>
</dbReference>
<accession>A0A089QHR2</accession>
<keyword evidence="9" id="KW-1003">Cell membrane</keyword>
<comment type="subcellular location">
    <subcellularLocation>
        <location evidence="9">Cell membrane</location>
    </subcellularLocation>
    <subcellularLocation>
        <location evidence="1">Membrane</location>
        <topology evidence="1">Multi-pass membrane protein</topology>
    </subcellularLocation>
</comment>
<gene>
    <name evidence="12" type="ORF">B7R82_00675</name>
    <name evidence="11" type="ORF">LSJ_1697c</name>
</gene>
<comment type="similarity">
    <text evidence="2 9">Belongs to the cation transport ATPase (P-type) (TC 3.A.3) family. Type IB subfamily.</text>
</comment>
<dbReference type="EC" id="7.2.2.21" evidence="7"/>
<keyword evidence="6 9" id="KW-0472">Membrane</keyword>
<dbReference type="GO" id="GO:0046872">
    <property type="term" value="F:metal ion binding"/>
    <property type="evidence" value="ECO:0007669"/>
    <property type="project" value="UniProtKB-KW"/>
</dbReference>
<feature type="transmembrane region" description="Helical" evidence="9">
    <location>
        <begin position="20"/>
        <end position="49"/>
    </location>
</feature>
<evidence type="ECO:0000256" key="5">
    <source>
        <dbReference type="ARBA" id="ARBA00022989"/>
    </source>
</evidence>
<dbReference type="GO" id="GO:0008551">
    <property type="term" value="F:P-type cadmium transporter activity"/>
    <property type="evidence" value="ECO:0007669"/>
    <property type="project" value="UniProtKB-EC"/>
</dbReference>
<sequence>MSLIKRMSPDEKKESGVIALCLMLLILAHFIPKNITIVLYIVIYIISAYPILKEAIENILHGKWFDENFLMSVATVGALAIGQFSEAIAVMLFYRVGEIFEDLAIENSKKSITNLLDIRPEYANLELNGKLQQVKPELLNKGDIIIVNPGEKIAVDGVVESGEAYLNTAALTGETKPLLVTKDSQVLSGMIVENSALRIRVSKEYKDSTVAKILELVQNASEKKTKTENFITKFSQIYTPVIVISAIMLASIPPLFLGQEFQVWLYRALIFLVISCPCALVISIPLSYFGGIGASSRAGILVKGSNYLEALSQAKAVIFDKTGTLTRGEFFVTQIIPANGVSKKEIVKLAAIAESSSPHPIARSIVKNYPGNIARVSNVEELVGLGVRAEYQGDTISVGNMKLMNKLHIDGVSTIEDTTGTVVYVALNNEYFGAIEVSDMIKTDAKVAIQGLKNVGIDNVTMLTGDKKIVGESVAEKLAIPNVKTELLPQDKVTEVEKIKSEIGDKGKVIFVGDGLNDTPVLASADVGVAMGALGSDAAVEVADVVLMKDNPTAVTKAIKIARRTKVIVWENIIFALVVKAIFLLIGALGIATMWEAVFADVGVTFIAILNALRLLKIKEENEKINKYPHSKTEKYKVEVNEA</sequence>
<dbReference type="PANTHER" id="PTHR48085:SF5">
    <property type="entry name" value="CADMIUM_ZINC-TRANSPORTING ATPASE HMA4-RELATED"/>
    <property type="match status" value="1"/>
</dbReference>
<evidence type="ECO:0000256" key="3">
    <source>
        <dbReference type="ARBA" id="ARBA00022539"/>
    </source>
</evidence>
<feature type="transmembrane region" description="Helical" evidence="9">
    <location>
        <begin position="69"/>
        <end position="94"/>
    </location>
</feature>
<dbReference type="GO" id="GO:0016887">
    <property type="term" value="F:ATP hydrolysis activity"/>
    <property type="evidence" value="ECO:0007669"/>
    <property type="project" value="InterPro"/>
</dbReference>
<evidence type="ECO:0000256" key="2">
    <source>
        <dbReference type="ARBA" id="ARBA00006024"/>
    </source>
</evidence>
<dbReference type="AlphaFoldDB" id="A0A089QHR2"/>
<keyword evidence="9" id="KW-0067">ATP-binding</keyword>
<dbReference type="InterPro" id="IPR023299">
    <property type="entry name" value="ATPase_P-typ_cyto_dom_N"/>
</dbReference>
<proteinExistence type="inferred from homology"/>
<evidence type="ECO:0000256" key="8">
    <source>
        <dbReference type="ARBA" id="ARBA00049338"/>
    </source>
</evidence>
<dbReference type="InterPro" id="IPR036412">
    <property type="entry name" value="HAD-like_sf"/>
</dbReference>
<evidence type="ECO:0000313" key="11">
    <source>
        <dbReference type="EMBL" id="AIR11338.1"/>
    </source>
</evidence>
<comment type="catalytic activity">
    <reaction evidence="8">
        <text>Cd(2+)(in) + ATP + H2O = Cd(2+)(out) + ADP + phosphate + H(+)</text>
        <dbReference type="Rhea" id="RHEA:12132"/>
        <dbReference type="ChEBI" id="CHEBI:15377"/>
        <dbReference type="ChEBI" id="CHEBI:15378"/>
        <dbReference type="ChEBI" id="CHEBI:30616"/>
        <dbReference type="ChEBI" id="CHEBI:43474"/>
        <dbReference type="ChEBI" id="CHEBI:48775"/>
        <dbReference type="ChEBI" id="CHEBI:456216"/>
        <dbReference type="EC" id="7.2.2.21"/>
    </reaction>
</comment>
<protein>
    <recommendedName>
        <fullName evidence="7">Cd(2+)-exporting ATPase</fullName>
        <ecNumber evidence="7">7.2.2.21</ecNumber>
    </recommendedName>
</protein>
<dbReference type="NCBIfam" id="TIGR01494">
    <property type="entry name" value="ATPase_P-type"/>
    <property type="match status" value="1"/>
</dbReference>
<dbReference type="InterPro" id="IPR001757">
    <property type="entry name" value="P_typ_ATPase"/>
</dbReference>
<dbReference type="PRINTS" id="PR00941">
    <property type="entry name" value="CDATPASE"/>
</dbReference>
<dbReference type="SUPFAM" id="SSF56784">
    <property type="entry name" value="HAD-like"/>
    <property type="match status" value="1"/>
</dbReference>
<dbReference type="NCBIfam" id="TIGR01512">
    <property type="entry name" value="ATPase-IB2_Cd"/>
    <property type="match status" value="1"/>
</dbReference>
<feature type="domain" description="P-type ATPase A" evidence="10">
    <location>
        <begin position="119"/>
        <end position="218"/>
    </location>
</feature>
<dbReference type="EMBL" id="CP020858">
    <property type="protein sequence ID" value="ARU18598.1"/>
    <property type="molecule type" value="Genomic_DNA"/>
</dbReference>
<dbReference type="Proteomes" id="UP000195378">
    <property type="component" value="Chromosome"/>
</dbReference>
<keyword evidence="4 9" id="KW-0812">Transmembrane</keyword>
<evidence type="ECO:0000313" key="13">
    <source>
        <dbReference type="Proteomes" id="UP000029488"/>
    </source>
</evidence>
<keyword evidence="11" id="KW-0378">Hydrolase</keyword>
<dbReference type="Gene3D" id="2.70.150.10">
    <property type="entry name" value="Calcium-transporting ATPase, cytoplasmic transduction domain A"/>
    <property type="match status" value="1"/>
</dbReference>
<reference evidence="11 13" key="1">
    <citation type="journal article" date="2014" name="BMC Genomics">
        <title>Unusual genome complexity in Lactobacillus salivarius JCM1046.</title>
        <authorList>
            <person name="Raftis E.J."/>
            <person name="Forde B.M."/>
            <person name="Claesson M.J."/>
            <person name="O'Toole P.W."/>
        </authorList>
    </citation>
    <scope>NUCLEOTIDE SEQUENCE [LARGE SCALE GENOMIC DNA]</scope>
    <source>
        <strain evidence="11 13">JCM1046</strain>
    </source>
</reference>
<dbReference type="InterPro" id="IPR008250">
    <property type="entry name" value="ATPase_P-typ_transduc_dom_A_sf"/>
</dbReference>
<dbReference type="InterPro" id="IPR051014">
    <property type="entry name" value="Cation_Transport_ATPase_IB"/>
</dbReference>
<keyword evidence="3" id="KW-0104">Cadmium</keyword>
<dbReference type="InterPro" id="IPR018303">
    <property type="entry name" value="ATPase_P-typ_P_site"/>
</dbReference>
<feature type="transmembrane region" description="Helical" evidence="9">
    <location>
        <begin position="237"/>
        <end position="258"/>
    </location>
</feature>
<feature type="transmembrane region" description="Helical" evidence="9">
    <location>
        <begin position="597"/>
        <end position="616"/>
    </location>
</feature>
<keyword evidence="9" id="KW-0479">Metal-binding</keyword>
<dbReference type="Gene3D" id="3.40.50.1000">
    <property type="entry name" value="HAD superfamily/HAD-like"/>
    <property type="match status" value="1"/>
</dbReference>
<dbReference type="CDD" id="cd07548">
    <property type="entry name" value="P-type_ATPase-Cd_Zn_Co_like"/>
    <property type="match status" value="1"/>
</dbReference>
<evidence type="ECO:0000256" key="9">
    <source>
        <dbReference type="RuleBase" id="RU362081"/>
    </source>
</evidence>
<dbReference type="NCBIfam" id="TIGR01525">
    <property type="entry name" value="ATPase-IB_hvy"/>
    <property type="match status" value="1"/>
</dbReference>
<dbReference type="GO" id="GO:0005886">
    <property type="term" value="C:plasma membrane"/>
    <property type="evidence" value="ECO:0007669"/>
    <property type="project" value="UniProtKB-SubCell"/>
</dbReference>
<dbReference type="InterPro" id="IPR059000">
    <property type="entry name" value="ATPase_P-type_domA"/>
</dbReference>
<dbReference type="SUPFAM" id="SSF81665">
    <property type="entry name" value="Calcium ATPase, transmembrane domain M"/>
    <property type="match status" value="1"/>
</dbReference>
<evidence type="ECO:0000256" key="7">
    <source>
        <dbReference type="ARBA" id="ARBA00039103"/>
    </source>
</evidence>
<evidence type="ECO:0000259" key="10">
    <source>
        <dbReference type="Pfam" id="PF00122"/>
    </source>
</evidence>
<name>A0A089QHR2_9LACO</name>
<evidence type="ECO:0000313" key="12">
    <source>
        <dbReference type="EMBL" id="ARU18598.1"/>
    </source>
</evidence>
<dbReference type="InterPro" id="IPR027256">
    <property type="entry name" value="P-typ_ATPase_IB"/>
</dbReference>
<dbReference type="KEGG" id="lsj:LSJ_1697c"/>
<evidence type="ECO:0000256" key="1">
    <source>
        <dbReference type="ARBA" id="ARBA00004141"/>
    </source>
</evidence>
<dbReference type="InterPro" id="IPR023214">
    <property type="entry name" value="HAD_sf"/>
</dbReference>
<dbReference type="PRINTS" id="PR00119">
    <property type="entry name" value="CATATPASE"/>
</dbReference>
<feature type="transmembrane region" description="Helical" evidence="9">
    <location>
        <begin position="567"/>
        <end position="591"/>
    </location>
</feature>
<dbReference type="Proteomes" id="UP000029488">
    <property type="component" value="Chromosome"/>
</dbReference>
<dbReference type="Gene3D" id="3.40.1110.10">
    <property type="entry name" value="Calcium-transporting ATPase, cytoplasmic domain N"/>
    <property type="match status" value="1"/>
</dbReference>
<evidence type="ECO:0000256" key="6">
    <source>
        <dbReference type="ARBA" id="ARBA00023136"/>
    </source>
</evidence>
<feature type="transmembrane region" description="Helical" evidence="9">
    <location>
        <begin position="264"/>
        <end position="289"/>
    </location>
</feature>
<organism evidence="11 13">
    <name type="scientific">Ligilactobacillus salivarius</name>
    <dbReference type="NCBI Taxonomy" id="1624"/>
    <lineage>
        <taxon>Bacteria</taxon>
        <taxon>Bacillati</taxon>
        <taxon>Bacillota</taxon>
        <taxon>Bacilli</taxon>
        <taxon>Lactobacillales</taxon>
        <taxon>Lactobacillaceae</taxon>
        <taxon>Ligilactobacillus</taxon>
    </lineage>
</organism>
<dbReference type="InterPro" id="IPR023298">
    <property type="entry name" value="ATPase_P-typ_TM_dom_sf"/>
</dbReference>
<keyword evidence="5 9" id="KW-1133">Transmembrane helix</keyword>
<dbReference type="EMBL" id="CP007646">
    <property type="protein sequence ID" value="AIR11338.1"/>
    <property type="molecule type" value="Genomic_DNA"/>
</dbReference>
<dbReference type="Pfam" id="PF00122">
    <property type="entry name" value="E1-E2_ATPase"/>
    <property type="match status" value="1"/>
</dbReference>